<evidence type="ECO:0000256" key="3">
    <source>
        <dbReference type="ARBA" id="ARBA00022617"/>
    </source>
</evidence>
<dbReference type="GO" id="GO:0016705">
    <property type="term" value="F:oxidoreductase activity, acting on paired donors, with incorporation or reduction of molecular oxygen"/>
    <property type="evidence" value="ECO:0007669"/>
    <property type="project" value="InterPro"/>
</dbReference>
<evidence type="ECO:0008006" key="10">
    <source>
        <dbReference type="Google" id="ProtNLM"/>
    </source>
</evidence>
<feature type="non-terminal residue" evidence="8">
    <location>
        <position position="1"/>
    </location>
</feature>
<dbReference type="InterPro" id="IPR036396">
    <property type="entry name" value="Cyt_P450_sf"/>
</dbReference>
<keyword evidence="5" id="KW-0560">Oxidoreductase</keyword>
<dbReference type="STRING" id="436010.A0A166EET0"/>
<evidence type="ECO:0000256" key="1">
    <source>
        <dbReference type="ARBA" id="ARBA00001971"/>
    </source>
</evidence>
<evidence type="ECO:0000313" key="8">
    <source>
        <dbReference type="EMBL" id="KZP15689.1"/>
    </source>
</evidence>
<dbReference type="InterPro" id="IPR050364">
    <property type="entry name" value="Cytochrome_P450_fung"/>
</dbReference>
<dbReference type="OrthoDB" id="1055148at2759"/>
<dbReference type="Proteomes" id="UP000076532">
    <property type="component" value="Unassembled WGS sequence"/>
</dbReference>
<keyword evidence="4" id="KW-0479">Metal-binding</keyword>
<dbReference type="PANTHER" id="PTHR46300:SF5">
    <property type="entry name" value="CYTOCHROME P450"/>
    <property type="match status" value="1"/>
</dbReference>
<name>A0A166EET0_9AGAM</name>
<dbReference type="PANTHER" id="PTHR46300">
    <property type="entry name" value="P450, PUTATIVE (EUROFUNG)-RELATED-RELATED"/>
    <property type="match status" value="1"/>
</dbReference>
<reference evidence="8 9" key="1">
    <citation type="journal article" date="2016" name="Mol. Biol. Evol.">
        <title>Comparative Genomics of Early-Diverging Mushroom-Forming Fungi Provides Insights into the Origins of Lignocellulose Decay Capabilities.</title>
        <authorList>
            <person name="Nagy L.G."/>
            <person name="Riley R."/>
            <person name="Tritt A."/>
            <person name="Adam C."/>
            <person name="Daum C."/>
            <person name="Floudas D."/>
            <person name="Sun H."/>
            <person name="Yadav J.S."/>
            <person name="Pangilinan J."/>
            <person name="Larsson K.H."/>
            <person name="Matsuura K."/>
            <person name="Barry K."/>
            <person name="Labutti K."/>
            <person name="Kuo R."/>
            <person name="Ohm R.A."/>
            <person name="Bhattacharya S.S."/>
            <person name="Shirouzu T."/>
            <person name="Yoshinaga Y."/>
            <person name="Martin F.M."/>
            <person name="Grigoriev I.V."/>
            <person name="Hibbett D.S."/>
        </authorList>
    </citation>
    <scope>NUCLEOTIDE SEQUENCE [LARGE SCALE GENOMIC DNA]</scope>
    <source>
        <strain evidence="8 9">CBS 109695</strain>
    </source>
</reference>
<evidence type="ECO:0000313" key="9">
    <source>
        <dbReference type="Proteomes" id="UP000076532"/>
    </source>
</evidence>
<keyword evidence="9" id="KW-1185">Reference proteome</keyword>
<gene>
    <name evidence="8" type="ORF">FIBSPDRAFT_749711</name>
</gene>
<dbReference type="EMBL" id="KV417601">
    <property type="protein sequence ID" value="KZP15689.1"/>
    <property type="molecule type" value="Genomic_DNA"/>
</dbReference>
<keyword evidence="3" id="KW-0349">Heme</keyword>
<dbReference type="Gene3D" id="1.10.630.10">
    <property type="entry name" value="Cytochrome P450"/>
    <property type="match status" value="1"/>
</dbReference>
<protein>
    <recommendedName>
        <fullName evidence="10">Cytochrome P450</fullName>
    </recommendedName>
</protein>
<keyword evidence="7" id="KW-0503">Monooxygenase</keyword>
<accession>A0A166EET0</accession>
<evidence type="ECO:0000256" key="5">
    <source>
        <dbReference type="ARBA" id="ARBA00023002"/>
    </source>
</evidence>
<comment type="cofactor">
    <cofactor evidence="1">
        <name>heme</name>
        <dbReference type="ChEBI" id="CHEBI:30413"/>
    </cofactor>
</comment>
<dbReference type="AlphaFoldDB" id="A0A166EET0"/>
<evidence type="ECO:0000256" key="6">
    <source>
        <dbReference type="ARBA" id="ARBA00023004"/>
    </source>
</evidence>
<comment type="similarity">
    <text evidence="2">Belongs to the cytochrome P450 family.</text>
</comment>
<evidence type="ECO:0000256" key="4">
    <source>
        <dbReference type="ARBA" id="ARBA00022723"/>
    </source>
</evidence>
<organism evidence="8 9">
    <name type="scientific">Athelia psychrophila</name>
    <dbReference type="NCBI Taxonomy" id="1759441"/>
    <lineage>
        <taxon>Eukaryota</taxon>
        <taxon>Fungi</taxon>
        <taxon>Dikarya</taxon>
        <taxon>Basidiomycota</taxon>
        <taxon>Agaricomycotina</taxon>
        <taxon>Agaricomycetes</taxon>
        <taxon>Agaricomycetidae</taxon>
        <taxon>Atheliales</taxon>
        <taxon>Atheliaceae</taxon>
        <taxon>Athelia</taxon>
    </lineage>
</organism>
<dbReference type="GO" id="GO:0020037">
    <property type="term" value="F:heme binding"/>
    <property type="evidence" value="ECO:0007669"/>
    <property type="project" value="InterPro"/>
</dbReference>
<dbReference type="SUPFAM" id="SSF48264">
    <property type="entry name" value="Cytochrome P450"/>
    <property type="match status" value="1"/>
</dbReference>
<sequence>IVVTNTLESTLDLLERRSSRYSGRPRMPMLELMGWGWALTLLNYGDEWCAHRRLAVKWFDAQVIANTRNAHGLLRRLLASPSDGS</sequence>
<dbReference type="GO" id="GO:0005506">
    <property type="term" value="F:iron ion binding"/>
    <property type="evidence" value="ECO:0007669"/>
    <property type="project" value="InterPro"/>
</dbReference>
<proteinExistence type="inferred from homology"/>
<evidence type="ECO:0000256" key="2">
    <source>
        <dbReference type="ARBA" id="ARBA00010617"/>
    </source>
</evidence>
<dbReference type="GO" id="GO:0004497">
    <property type="term" value="F:monooxygenase activity"/>
    <property type="evidence" value="ECO:0007669"/>
    <property type="project" value="UniProtKB-KW"/>
</dbReference>
<keyword evidence="6" id="KW-0408">Iron</keyword>
<evidence type="ECO:0000256" key="7">
    <source>
        <dbReference type="ARBA" id="ARBA00023033"/>
    </source>
</evidence>